<dbReference type="PROSITE" id="PS51900">
    <property type="entry name" value="CB"/>
    <property type="match status" value="1"/>
</dbReference>
<dbReference type="GO" id="GO:0003677">
    <property type="term" value="F:DNA binding"/>
    <property type="evidence" value="ECO:0007669"/>
    <property type="project" value="UniProtKB-UniRule"/>
</dbReference>
<evidence type="ECO:0008006" key="11">
    <source>
        <dbReference type="Google" id="ProtNLM"/>
    </source>
</evidence>
<dbReference type="EMBL" id="CP011808">
    <property type="protein sequence ID" value="AKM33339.1"/>
    <property type="molecule type" value="Genomic_DNA"/>
</dbReference>
<dbReference type="Proteomes" id="UP000035651">
    <property type="component" value="Plasmid pPF72-1"/>
</dbReference>
<feature type="domain" description="Core-binding (CB)" evidence="8">
    <location>
        <begin position="308"/>
        <end position="416"/>
    </location>
</feature>
<comment type="similarity">
    <text evidence="1">Belongs to the 'phage' integrase family.</text>
</comment>
<dbReference type="KEGG" id="pfg:AB870_24410"/>
<dbReference type="Gene3D" id="1.10.443.10">
    <property type="entry name" value="Intergrase catalytic core"/>
    <property type="match status" value="1"/>
</dbReference>
<dbReference type="InterPro" id="IPR011010">
    <property type="entry name" value="DNA_brk_join_enz"/>
</dbReference>
<dbReference type="GO" id="GO:0006310">
    <property type="term" value="P:DNA recombination"/>
    <property type="evidence" value="ECO:0007669"/>
    <property type="project" value="UniProtKB-KW"/>
</dbReference>
<keyword evidence="4" id="KW-0233">DNA recombination</keyword>
<dbReference type="PANTHER" id="PTHR30349:SF64">
    <property type="entry name" value="PROPHAGE INTEGRASE INTD-RELATED"/>
    <property type="match status" value="1"/>
</dbReference>
<dbReference type="GO" id="GO:0015074">
    <property type="term" value="P:DNA integration"/>
    <property type="evidence" value="ECO:0007669"/>
    <property type="project" value="UniProtKB-KW"/>
</dbReference>
<organism evidence="9 10">
    <name type="scientific">Pandoraea faecigallinarum</name>
    <dbReference type="NCBI Taxonomy" id="656179"/>
    <lineage>
        <taxon>Bacteria</taxon>
        <taxon>Pseudomonadati</taxon>
        <taxon>Pseudomonadota</taxon>
        <taxon>Betaproteobacteria</taxon>
        <taxon>Burkholderiales</taxon>
        <taxon>Burkholderiaceae</taxon>
        <taxon>Pandoraea</taxon>
    </lineage>
</organism>
<accession>A0A0H3WYX3</accession>
<dbReference type="Pfam" id="PF12482">
    <property type="entry name" value="DUF3701"/>
    <property type="match status" value="1"/>
</dbReference>
<dbReference type="InterPro" id="IPR013762">
    <property type="entry name" value="Integrase-like_cat_sf"/>
</dbReference>
<keyword evidence="3 5" id="KW-0238">DNA-binding</keyword>
<evidence type="ECO:0000256" key="4">
    <source>
        <dbReference type="ARBA" id="ARBA00023172"/>
    </source>
</evidence>
<dbReference type="InterPro" id="IPR022169">
    <property type="entry name" value="DUF3701"/>
</dbReference>
<gene>
    <name evidence="9" type="ORF">AB870_24410</name>
</gene>
<evidence type="ECO:0000256" key="6">
    <source>
        <dbReference type="SAM" id="MobiDB-lite"/>
    </source>
</evidence>
<evidence type="ECO:0000256" key="1">
    <source>
        <dbReference type="ARBA" id="ARBA00008857"/>
    </source>
</evidence>
<evidence type="ECO:0000256" key="5">
    <source>
        <dbReference type="PROSITE-ProRule" id="PRU01248"/>
    </source>
</evidence>
<sequence>MSNLETRRANAPASTLPRPVRSTPRRAMPTREYLGLEHFAMFRGYLEGISLDKLADRYLETGLDLRMAKSTLRWIRDRMLAGARRERDYTAARLLAIAPQRLASLPAPAGPATVSAVPTLEEFAEERDPHQCFSQRELIALFEAEFPGGSVDRAQARNERLRQKQVKALFRLQQLLAIRPEPHHHVAGWFHPAVAARLESAGIFTLAELADFIESRGPRWYAPIDRLGEVTATRIRGWLDEHKDALGRAISAQALIPARSAEHQRLRATRPRVAAIVALEYLLLPPELNGARGRNRYVGEAARQVTAADDLGAIQAWLNTLAHPGGNTWISYRGHAERLLLWAVFERKKAFSDLSIEDITAFREFLADPQPHATWVATRKNLPRYHPAWRPLAGKASPTTVRHAMTVLSSMCRWLTATRYLASNPFDAVKKPNASRQAGQIDVGRSLSQRQWQILRDYLKTLNPDDPAAIRKRFLVRFAYVTGTRLAEISAAKAGQLARRSLADLGERWVLVVRGKGNKLREVELPTAAVPLLEDYFEARGLGRVLSALHKDEPIIGRLAVADGEPYAARVAPGSYDRVSGAYTPAAGLGRNRIAELFRECFAGAAAFIEPVSAADAARLREATPHWLRHTFGSHTLERGADLHAVRDLMGHANISTTSQYLHSEAARRARSQDQAFQAEDLL</sequence>
<dbReference type="OrthoDB" id="8610787at2"/>
<dbReference type="Pfam" id="PF00589">
    <property type="entry name" value="Phage_integrase"/>
    <property type="match status" value="2"/>
</dbReference>
<protein>
    <recommendedName>
        <fullName evidence="11">Integrase</fullName>
    </recommendedName>
</protein>
<dbReference type="AlphaFoldDB" id="A0A0H3WYX3"/>
<geneLocation type="plasmid" evidence="9 10">
    <name>pPF72-1</name>
</geneLocation>
<dbReference type="InterPro" id="IPR010998">
    <property type="entry name" value="Integrase_recombinase_N"/>
</dbReference>
<dbReference type="InterPro" id="IPR002104">
    <property type="entry name" value="Integrase_catalytic"/>
</dbReference>
<evidence type="ECO:0000259" key="7">
    <source>
        <dbReference type="PROSITE" id="PS51898"/>
    </source>
</evidence>
<reference evidence="9" key="1">
    <citation type="submission" date="2016-06" db="EMBL/GenBank/DDBJ databases">
        <title>Complete Genome Sequence of Pandoraea faecigallinarum DSM-23572.</title>
        <authorList>
            <person name="Yong D."/>
            <person name="Ee R."/>
            <person name="Lim Y.-L."/>
            <person name="Yin W.-F."/>
            <person name="Chan K.-G."/>
        </authorList>
    </citation>
    <scope>NUCLEOTIDE SEQUENCE</scope>
    <source>
        <strain evidence="9">DSM 23572</strain>
        <plasmid evidence="9">pPF72-1</plasmid>
    </source>
</reference>
<evidence type="ECO:0000256" key="2">
    <source>
        <dbReference type="ARBA" id="ARBA00022908"/>
    </source>
</evidence>
<proteinExistence type="inferred from homology"/>
<evidence type="ECO:0000313" key="9">
    <source>
        <dbReference type="EMBL" id="AKM33339.1"/>
    </source>
</evidence>
<name>A0A0H3WYX3_9BURK</name>
<dbReference type="PROSITE" id="PS51898">
    <property type="entry name" value="TYR_RECOMBINASE"/>
    <property type="match status" value="1"/>
</dbReference>
<dbReference type="Gene3D" id="1.10.150.130">
    <property type="match status" value="1"/>
</dbReference>
<feature type="region of interest" description="Disordered" evidence="6">
    <location>
        <begin position="1"/>
        <end position="25"/>
    </location>
</feature>
<dbReference type="InterPro" id="IPR044068">
    <property type="entry name" value="CB"/>
</dbReference>
<dbReference type="PANTHER" id="PTHR30349">
    <property type="entry name" value="PHAGE INTEGRASE-RELATED"/>
    <property type="match status" value="1"/>
</dbReference>
<keyword evidence="2" id="KW-0229">DNA integration</keyword>
<keyword evidence="9" id="KW-0614">Plasmid</keyword>
<evidence type="ECO:0000313" key="10">
    <source>
        <dbReference type="Proteomes" id="UP000035651"/>
    </source>
</evidence>
<dbReference type="InterPro" id="IPR050090">
    <property type="entry name" value="Tyrosine_recombinase_XerCD"/>
</dbReference>
<dbReference type="PATRIC" id="fig|656179.3.peg.5244"/>
<keyword evidence="10" id="KW-1185">Reference proteome</keyword>
<evidence type="ECO:0000259" key="8">
    <source>
        <dbReference type="PROSITE" id="PS51900"/>
    </source>
</evidence>
<feature type="domain" description="Tyr recombinase" evidence="7">
    <location>
        <begin position="442"/>
        <end position="675"/>
    </location>
</feature>
<dbReference type="SUPFAM" id="SSF56349">
    <property type="entry name" value="DNA breaking-rejoining enzymes"/>
    <property type="match status" value="1"/>
</dbReference>
<dbReference type="RefSeq" id="WP_047909306.1">
    <property type="nucleotide sequence ID" value="NZ_CP011808.2"/>
</dbReference>
<evidence type="ECO:0000256" key="3">
    <source>
        <dbReference type="ARBA" id="ARBA00023125"/>
    </source>
</evidence>